<accession>A0A5J6LIX1</accession>
<feature type="compositionally biased region" description="Gly residues" evidence="1">
    <location>
        <begin position="75"/>
        <end position="93"/>
    </location>
</feature>
<gene>
    <name evidence="3" type="ORF">F5I99_18630</name>
</gene>
<evidence type="ECO:0000313" key="3">
    <source>
        <dbReference type="EMBL" id="QEW08343.1"/>
    </source>
</evidence>
<dbReference type="EMBL" id="CP044222">
    <property type="protein sequence ID" value="QEW08343.1"/>
    <property type="molecule type" value="Genomic_DNA"/>
</dbReference>
<protein>
    <submittedName>
        <fullName evidence="3">Uncharacterized protein</fullName>
    </submittedName>
</protein>
<dbReference type="RefSeq" id="WP_151058670.1">
    <property type="nucleotide sequence ID" value="NZ_CP044222.1"/>
</dbReference>
<keyword evidence="2" id="KW-0472">Membrane</keyword>
<feature type="region of interest" description="Disordered" evidence="1">
    <location>
        <begin position="72"/>
        <end position="93"/>
    </location>
</feature>
<sequence length="93" mass="9750">MKWLFIYVVSLFGLWHTIDLEADTLFSSKIAPFLFSFVFIAFLFWLILKMSRRSSSSTSDGGGGVVTTGSFFDVSGGGDCSGGDCGGGGGGGD</sequence>
<feature type="transmembrane region" description="Helical" evidence="2">
    <location>
        <begin position="30"/>
        <end position="48"/>
    </location>
</feature>
<keyword evidence="2" id="KW-1133">Transmembrane helix</keyword>
<reference evidence="3 4" key="1">
    <citation type="submission" date="2019-09" db="EMBL/GenBank/DDBJ databases">
        <title>Nitrincola iocasae sp. nov., a bacterium isolated from the sediment collected at a cold seep field in South China Sea.</title>
        <authorList>
            <person name="Zhang H."/>
            <person name="Wang H."/>
            <person name="Li C."/>
        </authorList>
    </citation>
    <scope>NUCLEOTIDE SEQUENCE [LARGE SCALE GENOMIC DNA]</scope>
    <source>
        <strain evidence="3 4">KXZD1103</strain>
    </source>
</reference>
<name>A0A5J6LIX1_9GAMM</name>
<organism evidence="3 4">
    <name type="scientific">Nitrincola iocasae</name>
    <dbReference type="NCBI Taxonomy" id="2614693"/>
    <lineage>
        <taxon>Bacteria</taxon>
        <taxon>Pseudomonadati</taxon>
        <taxon>Pseudomonadota</taxon>
        <taxon>Gammaproteobacteria</taxon>
        <taxon>Oceanospirillales</taxon>
        <taxon>Oceanospirillaceae</taxon>
        <taxon>Nitrincola</taxon>
    </lineage>
</organism>
<dbReference type="AlphaFoldDB" id="A0A5J6LIX1"/>
<dbReference type="KEGG" id="nik:F5I99_18630"/>
<proteinExistence type="predicted"/>
<evidence type="ECO:0000256" key="1">
    <source>
        <dbReference type="SAM" id="MobiDB-lite"/>
    </source>
</evidence>
<evidence type="ECO:0000256" key="2">
    <source>
        <dbReference type="SAM" id="Phobius"/>
    </source>
</evidence>
<dbReference type="Proteomes" id="UP000325606">
    <property type="component" value="Chromosome"/>
</dbReference>
<evidence type="ECO:0000313" key="4">
    <source>
        <dbReference type="Proteomes" id="UP000325606"/>
    </source>
</evidence>
<keyword evidence="4" id="KW-1185">Reference proteome</keyword>
<keyword evidence="2" id="KW-0812">Transmembrane</keyword>